<feature type="coiled-coil region" evidence="1">
    <location>
        <begin position="770"/>
        <end position="811"/>
    </location>
</feature>
<dbReference type="GeneTree" id="ENSGT00390000016020"/>
<dbReference type="PANTHER" id="PTHR46497">
    <property type="entry name" value="THIOREDOXIN DOMAIN-CONTAINING PROTEIN 11"/>
    <property type="match status" value="1"/>
</dbReference>
<dbReference type="InParanoid" id="A0A6I8R9J5"/>
<dbReference type="Ensembl" id="ENSXETT00000068207">
    <property type="protein sequence ID" value="ENSXETP00000081650"/>
    <property type="gene ID" value="ENSXETG00000016620"/>
</dbReference>
<feature type="domain" description="Thioredoxin" evidence="3">
    <location>
        <begin position="595"/>
        <end position="718"/>
    </location>
</feature>
<sequence length="895" mass="102116">MQRPGWLDVKRLLGVMGRRPELLCGAIALSFALIVALRFTCSRAKDVVRPAKPPVHFFSSHSPVVDLFLGQLDYAEYIRQDSEITMFFLYAPWCGQSITARAEIEQVASKLADQVLFVAVNCWWHQGKCKKQKTFYYFPVINLYHKNFGPIEYKGPITAAYIEKFVRRVMSPLLYIPSQERLQEFLSNYEPGVLGFFEFNASPQPPGYLTYFKSALHSLQKDYLGTIRFGVITDRKVAKEISLSNPGSIYLHRNLNSSLVYPDNEMNFTATNICKWALDNRENLFYWLRPHGGKSLLLHNELKKGPALFMFIPYNPLSEEQPLLHEITEVALEYNSCTKSLPVHEDHDQKDSYKKSSSDTTLHNTGSYKGFSCCNTVVLPQWHLMSRIHNICELCVNLSAGIRPSKVYMHQCNFLDIEAALDLFYLKENSFMGFLSKVRECSNFPRFYSPYNYYTACCQTLSKGFIASSSFLKNTHIIPSSNGKNFKEDNTHLVPHIEEKILLSPSYHISGNSITGLSCRTNKTLNLYLLDSNLSWMYAERLGASGSASGKEFAAIVDIKEEVHYILDHWHPLIKPNLEAFIQNYSKVYSPLQRHLVGDAPPYASNEQLITEVTSNTFYPVVLESKKDVLLVYYTTWCGFCVALNHIFIRLSQLLATDSLVVTRINIAHNDLPWQFMVDRVPTILFFPQNRKDRSVKYPEDQQITLPNLLKFIIKHATLPSTASDPPASCPKHYLQYKEDHVSYLERGMQRLRAEIEVLHKAQDLLLSHISDARKNTQDLKVQKEKLEHHNKALELHKEHLQVLYEQKQKEVGTMADKLKELAAASESLLAENAVLKFLMVSLESKSKSKSETEGVNNADTHISSALENMGHSEGNHDTLTGTLASEQIKENTTE</sequence>
<dbReference type="Pfam" id="PF26234">
    <property type="entry name" value="TXNDC11_2nd"/>
    <property type="match status" value="1"/>
</dbReference>
<accession>A0A6I8R9J5</accession>
<organism evidence="4">
    <name type="scientific">Xenopus tropicalis</name>
    <name type="common">Western clawed frog</name>
    <name type="synonym">Silurana tropicalis</name>
    <dbReference type="NCBI Taxonomy" id="8364"/>
    <lineage>
        <taxon>Eukaryota</taxon>
        <taxon>Metazoa</taxon>
        <taxon>Chordata</taxon>
        <taxon>Craniata</taxon>
        <taxon>Vertebrata</taxon>
        <taxon>Euteleostomi</taxon>
        <taxon>Amphibia</taxon>
        <taxon>Batrachia</taxon>
        <taxon>Anura</taxon>
        <taxon>Pipoidea</taxon>
        <taxon>Pipidae</taxon>
        <taxon>Xenopodinae</taxon>
        <taxon>Xenopus</taxon>
        <taxon>Silurana</taxon>
    </lineage>
</organism>
<evidence type="ECO:0000256" key="2">
    <source>
        <dbReference type="SAM" id="MobiDB-lite"/>
    </source>
</evidence>
<evidence type="ECO:0000259" key="3">
    <source>
        <dbReference type="PROSITE" id="PS51352"/>
    </source>
</evidence>
<dbReference type="CDD" id="cd02981">
    <property type="entry name" value="PDI_b_family"/>
    <property type="match status" value="1"/>
</dbReference>
<name>A0A6I8R9J5_XENTR</name>
<dbReference type="Pfam" id="PF00085">
    <property type="entry name" value="Thioredoxin"/>
    <property type="match status" value="2"/>
</dbReference>
<evidence type="ECO:0000313" key="4">
    <source>
        <dbReference type="Ensembl" id="ENSXETP00000081650"/>
    </source>
</evidence>
<dbReference type="PROSITE" id="PS51352">
    <property type="entry name" value="THIOREDOXIN_2"/>
    <property type="match status" value="2"/>
</dbReference>
<reference evidence="4" key="1">
    <citation type="journal article" date="2010" name="Science">
        <title>The genome of the Western clawed frog Xenopus tropicalis.</title>
        <authorList>
            <person name="Hellsten U."/>
            <person name="Harland R.M."/>
            <person name="Gilchrist M.J."/>
            <person name="Hendrix D."/>
            <person name="Jurka J."/>
            <person name="Kapitonov V."/>
            <person name="Ovcharenko I."/>
            <person name="Putnam N.H."/>
            <person name="Shu S."/>
            <person name="Taher L."/>
            <person name="Blitz I.L."/>
            <person name="Blumberg B."/>
            <person name="Dichmann D.S."/>
            <person name="Dubchak I."/>
            <person name="Amaya E."/>
            <person name="Detter J.C."/>
            <person name="Fletcher R."/>
            <person name="Gerhard D.S."/>
            <person name="Goodstein D."/>
            <person name="Graves T."/>
            <person name="Grigoriev I.V."/>
            <person name="Grimwood J."/>
            <person name="Kawashima T."/>
            <person name="Lindquist E."/>
            <person name="Lucas S.M."/>
            <person name="Mead P.E."/>
            <person name="Mitros T."/>
            <person name="Ogino H."/>
            <person name="Ohta Y."/>
            <person name="Poliakov A.V."/>
            <person name="Pollet N."/>
            <person name="Robert J."/>
            <person name="Salamov A."/>
            <person name="Sater A.K."/>
            <person name="Schmutz J."/>
            <person name="Terry A."/>
            <person name="Vize P.D."/>
            <person name="Warren W.C."/>
            <person name="Wells D."/>
            <person name="Wills A."/>
            <person name="Wilson R.K."/>
            <person name="Zimmerman L.B."/>
            <person name="Zorn A.M."/>
            <person name="Grainger R."/>
            <person name="Grammer T."/>
            <person name="Khokha M.K."/>
            <person name="Richardson P.M."/>
            <person name="Rokhsar D.S."/>
        </authorList>
    </citation>
    <scope>NUCLEOTIDE SEQUENCE [LARGE SCALE GENOMIC DNA]</scope>
    <source>
        <strain evidence="4">Nigerian</strain>
    </source>
</reference>
<dbReference type="Xenbase" id="XB-GENE-5894288">
    <property type="gene designation" value="txndc11"/>
</dbReference>
<dbReference type="PANTHER" id="PTHR46497:SF1">
    <property type="entry name" value="THIOREDOXIN DOMAIN-CONTAINING PROTEIN 11"/>
    <property type="match status" value="1"/>
</dbReference>
<protein>
    <submittedName>
        <fullName evidence="4">Thioredoxin domain containing 11</fullName>
    </submittedName>
</protein>
<dbReference type="InterPro" id="IPR058777">
    <property type="entry name" value="TXNDC11_thioredoxin"/>
</dbReference>
<proteinExistence type="predicted"/>
<evidence type="ECO:0000256" key="1">
    <source>
        <dbReference type="SAM" id="Coils"/>
    </source>
</evidence>
<dbReference type="InterPro" id="IPR036249">
    <property type="entry name" value="Thioredoxin-like_sf"/>
</dbReference>
<gene>
    <name evidence="4" type="primary">txndc11</name>
</gene>
<dbReference type="AlphaFoldDB" id="A0A6I8R9J5"/>
<dbReference type="InterPro" id="IPR013766">
    <property type="entry name" value="Thioredoxin_domain"/>
</dbReference>
<dbReference type="InterPro" id="IPR052792">
    <property type="entry name" value="Thioredoxin_dom-contain_11"/>
</dbReference>
<dbReference type="Bgee" id="ENSXETG00000016620">
    <property type="expression patterns" value="Expressed in egg cell and 14 other cell types or tissues"/>
</dbReference>
<keyword evidence="1" id="KW-0175">Coiled coil</keyword>
<feature type="compositionally biased region" description="Polar residues" evidence="2">
    <location>
        <begin position="855"/>
        <end position="867"/>
    </location>
</feature>
<dbReference type="CDD" id="cd02995">
    <property type="entry name" value="PDI_a_PDI_a'_C"/>
    <property type="match status" value="1"/>
</dbReference>
<dbReference type="SUPFAM" id="SSF52833">
    <property type="entry name" value="Thioredoxin-like"/>
    <property type="match status" value="2"/>
</dbReference>
<dbReference type="FunCoup" id="A0A6I8R9J5">
    <property type="interactions" value="1591"/>
</dbReference>
<reference evidence="4" key="2">
    <citation type="submission" date="2020-05" db="UniProtKB">
        <authorList>
            <consortium name="Ensembl"/>
        </authorList>
    </citation>
    <scope>IDENTIFICATION</scope>
</reference>
<feature type="domain" description="Thioredoxin" evidence="3">
    <location>
        <begin position="49"/>
        <end position="171"/>
    </location>
</feature>
<feature type="region of interest" description="Disordered" evidence="2">
    <location>
        <begin position="847"/>
        <end position="895"/>
    </location>
</feature>
<dbReference type="Gene3D" id="3.40.30.10">
    <property type="entry name" value="Glutaredoxin"/>
    <property type="match status" value="3"/>
</dbReference>